<evidence type="ECO:0000313" key="1">
    <source>
        <dbReference type="EMBL" id="AGA79625.1"/>
    </source>
</evidence>
<dbReference type="STRING" id="926556.Echvi_3405"/>
<sequence>MLYLKQKHTVNQKLNKTVPIKSQFLKHKNRWRNINLVS</sequence>
<protein>
    <submittedName>
        <fullName evidence="1">Uncharacterized protein</fullName>
    </submittedName>
</protein>
<dbReference type="EMBL" id="CP003346">
    <property type="protein sequence ID" value="AGA79625.1"/>
    <property type="molecule type" value="Genomic_DNA"/>
</dbReference>
<gene>
    <name evidence="1" type="ordered locus">Echvi_3405</name>
</gene>
<reference evidence="2" key="1">
    <citation type="submission" date="2012-02" db="EMBL/GenBank/DDBJ databases">
        <title>The complete genome of Echinicola vietnamensis DSM 17526.</title>
        <authorList>
            <person name="Lucas S."/>
            <person name="Copeland A."/>
            <person name="Lapidus A."/>
            <person name="Glavina del Rio T."/>
            <person name="Dalin E."/>
            <person name="Tice H."/>
            <person name="Bruce D."/>
            <person name="Goodwin L."/>
            <person name="Pitluck S."/>
            <person name="Peters L."/>
            <person name="Ovchinnikova G."/>
            <person name="Teshima H."/>
            <person name="Kyrpides N."/>
            <person name="Mavromatis K."/>
            <person name="Ivanova N."/>
            <person name="Brettin T."/>
            <person name="Detter J.C."/>
            <person name="Han C."/>
            <person name="Larimer F."/>
            <person name="Land M."/>
            <person name="Hauser L."/>
            <person name="Markowitz V."/>
            <person name="Cheng J.-F."/>
            <person name="Hugenholtz P."/>
            <person name="Woyke T."/>
            <person name="Wu D."/>
            <person name="Brambilla E."/>
            <person name="Klenk H.-P."/>
            <person name="Eisen J.A."/>
        </authorList>
    </citation>
    <scope>NUCLEOTIDE SEQUENCE [LARGE SCALE GENOMIC DNA]</scope>
    <source>
        <strain evidence="2">DSM 17526 / LMG 23754 / KMM 6221</strain>
    </source>
</reference>
<organism evidence="1 2">
    <name type="scientific">Echinicola vietnamensis (strain DSM 17526 / LMG 23754 / KMM 6221)</name>
    <dbReference type="NCBI Taxonomy" id="926556"/>
    <lineage>
        <taxon>Bacteria</taxon>
        <taxon>Pseudomonadati</taxon>
        <taxon>Bacteroidota</taxon>
        <taxon>Cytophagia</taxon>
        <taxon>Cytophagales</taxon>
        <taxon>Cyclobacteriaceae</taxon>
        <taxon>Echinicola</taxon>
    </lineage>
</organism>
<proteinExistence type="predicted"/>
<dbReference type="AlphaFoldDB" id="L0G472"/>
<keyword evidence="2" id="KW-1185">Reference proteome</keyword>
<dbReference type="HOGENOM" id="CLU_3327272_0_0_10"/>
<dbReference type="KEGG" id="evi:Echvi_3405"/>
<accession>L0G472</accession>
<dbReference type="Proteomes" id="UP000010796">
    <property type="component" value="Chromosome"/>
</dbReference>
<evidence type="ECO:0000313" key="2">
    <source>
        <dbReference type="Proteomes" id="UP000010796"/>
    </source>
</evidence>
<name>L0G472_ECHVK</name>